<sequence length="143" mass="15699">MPDPTGRAASTTPLRDYLDRPAPGSAGEDYLVVPRSVAQSMPLRWQQVFTGLLADLHDAYGHLTWPEYQVGAARRELVADLDDDQLDALGWYTDLAPDGHLEFHDADGRPVADPETQRVLAPVQDPIPPASAGRVEPRPAPRR</sequence>
<dbReference type="Proteomes" id="UP000291591">
    <property type="component" value="Unassembled WGS sequence"/>
</dbReference>
<accession>A0A4Q7V538</accession>
<evidence type="ECO:0000313" key="2">
    <source>
        <dbReference type="EMBL" id="RZT89125.1"/>
    </source>
</evidence>
<reference evidence="2 3" key="1">
    <citation type="submission" date="2019-02" db="EMBL/GenBank/DDBJ databases">
        <title>Sequencing the genomes of 1000 actinobacteria strains.</title>
        <authorList>
            <person name="Klenk H.-P."/>
        </authorList>
    </citation>
    <scope>NUCLEOTIDE SEQUENCE [LARGE SCALE GENOMIC DNA]</scope>
    <source>
        <strain evidence="2 3">DSM 45779</strain>
    </source>
</reference>
<evidence type="ECO:0000256" key="1">
    <source>
        <dbReference type="SAM" id="MobiDB-lite"/>
    </source>
</evidence>
<name>A0A4Q7V538_PSEST</name>
<dbReference type="OrthoDB" id="6045594at2"/>
<gene>
    <name evidence="2" type="ORF">EV383_6082</name>
</gene>
<proteinExistence type="predicted"/>
<comment type="caution">
    <text evidence="2">The sequence shown here is derived from an EMBL/GenBank/DDBJ whole genome shotgun (WGS) entry which is preliminary data.</text>
</comment>
<dbReference type="AlphaFoldDB" id="A0A4Q7V538"/>
<protein>
    <submittedName>
        <fullName evidence="2">Uncharacterized protein</fullName>
    </submittedName>
</protein>
<dbReference type="RefSeq" id="WP_130293439.1">
    <property type="nucleotide sequence ID" value="NZ_SHKL01000001.1"/>
</dbReference>
<keyword evidence="3" id="KW-1185">Reference proteome</keyword>
<dbReference type="EMBL" id="SHKL01000001">
    <property type="protein sequence ID" value="RZT89125.1"/>
    <property type="molecule type" value="Genomic_DNA"/>
</dbReference>
<organism evidence="2 3">
    <name type="scientific">Pseudonocardia sediminis</name>
    <dbReference type="NCBI Taxonomy" id="1397368"/>
    <lineage>
        <taxon>Bacteria</taxon>
        <taxon>Bacillati</taxon>
        <taxon>Actinomycetota</taxon>
        <taxon>Actinomycetes</taxon>
        <taxon>Pseudonocardiales</taxon>
        <taxon>Pseudonocardiaceae</taxon>
        <taxon>Pseudonocardia</taxon>
    </lineage>
</organism>
<feature type="region of interest" description="Disordered" evidence="1">
    <location>
        <begin position="119"/>
        <end position="143"/>
    </location>
</feature>
<feature type="region of interest" description="Disordered" evidence="1">
    <location>
        <begin position="1"/>
        <end position="25"/>
    </location>
</feature>
<evidence type="ECO:0000313" key="3">
    <source>
        <dbReference type="Proteomes" id="UP000291591"/>
    </source>
</evidence>